<gene>
    <name evidence="2" type="ORF">RradSPS_2204</name>
    <name evidence="3" type="ORF">SIL72_12755</name>
</gene>
<evidence type="ECO:0000313" key="2">
    <source>
        <dbReference type="EMBL" id="AHY47487.1"/>
    </source>
</evidence>
<reference evidence="3" key="2">
    <citation type="submission" date="2023-11" db="EMBL/GenBank/DDBJ databases">
        <title>MicrobeMod: A computational toolkit for identifying prokaryotic methylation and restriction-modification with nanopore sequencing.</title>
        <authorList>
            <person name="Crits-Christoph A."/>
            <person name="Kang S.C."/>
            <person name="Lee H."/>
            <person name="Ostrov N."/>
        </authorList>
    </citation>
    <scope>NUCLEOTIDE SEQUENCE</scope>
    <source>
        <strain evidence="3">ATCC 51242</strain>
    </source>
</reference>
<evidence type="ECO:0000256" key="1">
    <source>
        <dbReference type="SAM" id="MobiDB-lite"/>
    </source>
</evidence>
<proteinExistence type="predicted"/>
<dbReference type="HOGENOM" id="CLU_189136_0_0_11"/>
<evidence type="ECO:0000313" key="4">
    <source>
        <dbReference type="Proteomes" id="UP000025229"/>
    </source>
</evidence>
<name>A0A023X4U6_RUBRA</name>
<dbReference type="EMBL" id="CP007514">
    <property type="protein sequence ID" value="AHY47487.1"/>
    <property type="molecule type" value="Genomic_DNA"/>
</dbReference>
<dbReference type="RefSeq" id="WP_051589724.1">
    <property type="nucleotide sequence ID" value="NZ_CP007514.1"/>
</dbReference>
<dbReference type="EMBL" id="JAWXXX010000001">
    <property type="protein sequence ID" value="MDX5894891.1"/>
    <property type="molecule type" value="Genomic_DNA"/>
</dbReference>
<dbReference type="KEGG" id="rrd:RradSPS_2204"/>
<keyword evidence="4" id="KW-1185">Reference proteome</keyword>
<feature type="region of interest" description="Disordered" evidence="1">
    <location>
        <begin position="29"/>
        <end position="52"/>
    </location>
</feature>
<dbReference type="AlphaFoldDB" id="A0A023X4U6"/>
<dbReference type="Proteomes" id="UP001281130">
    <property type="component" value="Unassembled WGS sequence"/>
</dbReference>
<protein>
    <submittedName>
        <fullName evidence="2">Uncharacterized protein</fullName>
    </submittedName>
</protein>
<sequence length="82" mass="9613">MKFENRKTSERPEIEFTADVRARELRFDKGPDPEVRFSGEPEPRSDWRTERENLPSRVQEKVVYRNARVRLLIAGEATGPDP</sequence>
<reference evidence="2 4" key="1">
    <citation type="submission" date="2014-03" db="EMBL/GenBank/DDBJ databases">
        <title>Complete genome sequence of the Radio-Resistant Rubrobacter radiotolerans RSPS-4.</title>
        <authorList>
            <person name="Egas C.C."/>
            <person name="Barroso C.C."/>
            <person name="Froufe H.J.C."/>
            <person name="Pacheco J.J."/>
            <person name="Albuquerque L.L."/>
            <person name="da Costa M.M.S."/>
        </authorList>
    </citation>
    <scope>NUCLEOTIDE SEQUENCE [LARGE SCALE GENOMIC DNA]</scope>
    <source>
        <strain evidence="2 4">RSPS-4</strain>
    </source>
</reference>
<dbReference type="Proteomes" id="UP000025229">
    <property type="component" value="Chromosome"/>
</dbReference>
<accession>A0A023X4U6</accession>
<evidence type="ECO:0000313" key="3">
    <source>
        <dbReference type="EMBL" id="MDX5894891.1"/>
    </source>
</evidence>
<organism evidence="2 4">
    <name type="scientific">Rubrobacter radiotolerans</name>
    <name type="common">Arthrobacter radiotolerans</name>
    <dbReference type="NCBI Taxonomy" id="42256"/>
    <lineage>
        <taxon>Bacteria</taxon>
        <taxon>Bacillati</taxon>
        <taxon>Actinomycetota</taxon>
        <taxon>Rubrobacteria</taxon>
        <taxon>Rubrobacterales</taxon>
        <taxon>Rubrobacteraceae</taxon>
        <taxon>Rubrobacter</taxon>
    </lineage>
</organism>
<dbReference type="OrthoDB" id="6028076at2"/>
<dbReference type="STRING" id="42256.RradSPS_2204"/>